<gene>
    <name evidence="1" type="ORF">GF867_00840</name>
</gene>
<evidence type="ECO:0000313" key="1">
    <source>
        <dbReference type="EMBL" id="MRJ46121.1"/>
    </source>
</evidence>
<proteinExistence type="predicted"/>
<protein>
    <submittedName>
        <fullName evidence="1">Uncharacterized protein</fullName>
    </submittedName>
</protein>
<dbReference type="RefSeq" id="WP_172972587.1">
    <property type="nucleotide sequence ID" value="NZ_WJQR01000003.1"/>
</dbReference>
<organism evidence="1 2">
    <name type="scientific">Fundicoccus ignavus</name>
    <dbReference type="NCBI Taxonomy" id="2664442"/>
    <lineage>
        <taxon>Bacteria</taxon>
        <taxon>Bacillati</taxon>
        <taxon>Bacillota</taxon>
        <taxon>Bacilli</taxon>
        <taxon>Lactobacillales</taxon>
        <taxon>Aerococcaceae</taxon>
        <taxon>Fundicoccus</taxon>
    </lineage>
</organism>
<sequence length="53" mass="5772">MALLIVSLVLGLIVVGDGRIGKKSVKEEEIELARKQLTTYQLFIIDNGACLAK</sequence>
<dbReference type="Proteomes" id="UP000440066">
    <property type="component" value="Unassembled WGS sequence"/>
</dbReference>
<accession>A0A844C9N4</accession>
<dbReference type="AlphaFoldDB" id="A0A844C9N4"/>
<comment type="caution">
    <text evidence="1">The sequence shown here is derived from an EMBL/GenBank/DDBJ whole genome shotgun (WGS) entry which is preliminary data.</text>
</comment>
<name>A0A844C9N4_9LACT</name>
<evidence type="ECO:0000313" key="2">
    <source>
        <dbReference type="Proteomes" id="UP000440066"/>
    </source>
</evidence>
<dbReference type="EMBL" id="WJQT01000001">
    <property type="protein sequence ID" value="MRJ46121.1"/>
    <property type="molecule type" value="Genomic_DNA"/>
</dbReference>
<reference evidence="1 2" key="1">
    <citation type="submission" date="2019-11" db="EMBL/GenBank/DDBJ databases">
        <title>Characterisation of Fundicoccus ignavus gen. nov. sp. nov., a novel genus of the family Aerococcaceae from bulk tank milk.</title>
        <authorList>
            <person name="Siebert A."/>
            <person name="Huptas C."/>
            <person name="Wenning M."/>
            <person name="Scherer S."/>
            <person name="Doll E.V."/>
        </authorList>
    </citation>
    <scope>NUCLEOTIDE SEQUENCE [LARGE SCALE GENOMIC DNA]</scope>
    <source>
        <strain evidence="1 2">DSM 109652</strain>
    </source>
</reference>